<dbReference type="EMBL" id="UHFF01000002">
    <property type="protein sequence ID" value="SUN47760.1"/>
    <property type="molecule type" value="Genomic_DNA"/>
</dbReference>
<dbReference type="InterPro" id="IPR010133">
    <property type="entry name" value="Bacteriocin_signal_seq"/>
</dbReference>
<proteinExistence type="predicted"/>
<accession>A0A380JU43</accession>
<dbReference type="NCBIfam" id="TIGR01847">
    <property type="entry name" value="bacteriocin_sig"/>
    <property type="match status" value="1"/>
</dbReference>
<organism evidence="1 2">
    <name type="scientific">Streptococcus equi subsp. equi</name>
    <dbReference type="NCBI Taxonomy" id="148942"/>
    <lineage>
        <taxon>Bacteria</taxon>
        <taxon>Bacillati</taxon>
        <taxon>Bacillota</taxon>
        <taxon>Bacilli</taxon>
        <taxon>Lactobacillales</taxon>
        <taxon>Streptococcaceae</taxon>
        <taxon>Streptococcus</taxon>
    </lineage>
</organism>
<evidence type="ECO:0000313" key="2">
    <source>
        <dbReference type="Proteomes" id="UP000254461"/>
    </source>
</evidence>
<name>A0A380JU43_9STRE</name>
<gene>
    <name evidence="1" type="ORF">NCTC12092_01537</name>
</gene>
<sequence length="78" mass="7693">MNTTLMKQFEIIDTDKLAHIEGGKVNWGKVGVCAAGIAAGMGEGYMTTAGSTLFLGPYAVGTGAVGAVIGGIGGALTC</sequence>
<dbReference type="Proteomes" id="UP000254461">
    <property type="component" value="Unassembled WGS sequence"/>
</dbReference>
<evidence type="ECO:0000313" key="1">
    <source>
        <dbReference type="EMBL" id="SUN47760.1"/>
    </source>
</evidence>
<dbReference type="AlphaFoldDB" id="A0A380JU43"/>
<dbReference type="Pfam" id="PF10439">
    <property type="entry name" value="Bacteriocin_IIc"/>
    <property type="match status" value="1"/>
</dbReference>
<protein>
    <submittedName>
        <fullName evidence="1">Bacteriocin</fullName>
    </submittedName>
</protein>
<dbReference type="GO" id="GO:0042742">
    <property type="term" value="P:defense response to bacterium"/>
    <property type="evidence" value="ECO:0007669"/>
    <property type="project" value="InterPro"/>
</dbReference>
<dbReference type="RefSeq" id="WP_115251227.1">
    <property type="nucleotide sequence ID" value="NZ_UHFF01000002.1"/>
</dbReference>
<dbReference type="InterPro" id="IPR019493">
    <property type="entry name" value="Bacteriocin_IIb_lactacin-rel"/>
</dbReference>
<reference evidence="1 2" key="1">
    <citation type="submission" date="2018-06" db="EMBL/GenBank/DDBJ databases">
        <authorList>
            <consortium name="Pathogen Informatics"/>
            <person name="Doyle S."/>
        </authorList>
    </citation>
    <scope>NUCLEOTIDE SEQUENCE [LARGE SCALE GENOMIC DNA]</scope>
    <source>
        <strain evidence="1 2">NCTC12092</strain>
    </source>
</reference>